<keyword evidence="5" id="KW-0433">Leucine-rich repeat</keyword>
<dbReference type="SUPFAM" id="SSF52058">
    <property type="entry name" value="L domain-like"/>
    <property type="match status" value="1"/>
</dbReference>
<dbReference type="Pfam" id="PF23598">
    <property type="entry name" value="LRR_14"/>
    <property type="match status" value="1"/>
</dbReference>
<evidence type="ECO:0000256" key="4">
    <source>
        <dbReference type="ARBA" id="ARBA00022490"/>
    </source>
</evidence>
<keyword evidence="4" id="KW-0963">Cytoplasm</keyword>
<dbReference type="GO" id="GO:0005524">
    <property type="term" value="F:ATP binding"/>
    <property type="evidence" value="ECO:0007669"/>
    <property type="project" value="UniProtKB-KW"/>
</dbReference>
<keyword evidence="6" id="KW-0381">Hypersensitive response</keyword>
<feature type="domain" description="Disease resistance protein winged helix" evidence="12">
    <location>
        <begin position="634"/>
        <end position="703"/>
    </location>
</feature>
<comment type="function">
    <text evidence="1">Confers resistance to late blight (Phytophthora infestans) races carrying the avirulence gene Avr1. Resistance proteins guard the plant against pathogens that contain an appropriate avirulence protein via an indirect interaction with this avirulence protein. That triggers a defense system including the hypersensitive response, which restricts the pathogen growth.</text>
</comment>
<comment type="similarity">
    <text evidence="3">Belongs to the disease resistance NB-LRR family.</text>
</comment>
<dbReference type="FunFam" id="3.40.50.300:FF:001091">
    <property type="entry name" value="Probable disease resistance protein At1g61300"/>
    <property type="match status" value="1"/>
</dbReference>
<evidence type="ECO:0000256" key="7">
    <source>
        <dbReference type="ARBA" id="ARBA00022737"/>
    </source>
</evidence>
<proteinExistence type="inferred from homology"/>
<protein>
    <submittedName>
        <fullName evidence="15">Late blight resistance protein homolog R1A-3</fullName>
    </submittedName>
</protein>
<keyword evidence="9" id="KW-0611">Plant defense</keyword>
<dbReference type="FunFam" id="1.10.10.10:FF:000322">
    <property type="entry name" value="Probable disease resistance protein At1g63360"/>
    <property type="match status" value="1"/>
</dbReference>
<reference evidence="15" key="1">
    <citation type="submission" date="2025-08" db="UniProtKB">
        <authorList>
            <consortium name="RefSeq"/>
        </authorList>
    </citation>
    <scope>IDENTIFICATION</scope>
</reference>
<dbReference type="Pfam" id="PF00931">
    <property type="entry name" value="NB-ARC"/>
    <property type="match status" value="1"/>
</dbReference>
<dbReference type="InterPro" id="IPR055414">
    <property type="entry name" value="LRR_R13L4/SHOC2-like"/>
</dbReference>
<dbReference type="SUPFAM" id="SSF52540">
    <property type="entry name" value="P-loop containing nucleoside triphosphate hydrolases"/>
    <property type="match status" value="1"/>
</dbReference>
<dbReference type="KEGG" id="sind:105176114"/>
<dbReference type="InterPro" id="IPR044974">
    <property type="entry name" value="Disease_R_plants"/>
</dbReference>
<keyword evidence="7" id="KW-0677">Repeat</keyword>
<dbReference type="Proteomes" id="UP000504604">
    <property type="component" value="Linkage group LG13"/>
</dbReference>
<dbReference type="InterPro" id="IPR042197">
    <property type="entry name" value="Apaf_helical"/>
</dbReference>
<evidence type="ECO:0000259" key="13">
    <source>
        <dbReference type="Pfam" id="PF23598"/>
    </source>
</evidence>
<dbReference type="InterPro" id="IPR032675">
    <property type="entry name" value="LRR_dom_sf"/>
</dbReference>
<dbReference type="InterPro" id="IPR027417">
    <property type="entry name" value="P-loop_NTPase"/>
</dbReference>
<feature type="domain" description="Disease resistance R13L4/SHOC-2-like LRR" evidence="13">
    <location>
        <begin position="760"/>
        <end position="1034"/>
    </location>
</feature>
<keyword evidence="8" id="KW-0547">Nucleotide-binding</keyword>
<dbReference type="RefSeq" id="XP_020554356.1">
    <property type="nucleotide sequence ID" value="XM_020698697.1"/>
</dbReference>
<dbReference type="GeneID" id="105176114"/>
<dbReference type="Pfam" id="PF23559">
    <property type="entry name" value="WHD_DRP"/>
    <property type="match status" value="1"/>
</dbReference>
<dbReference type="Gene3D" id="3.80.10.10">
    <property type="entry name" value="Ribonuclease Inhibitor"/>
    <property type="match status" value="1"/>
</dbReference>
<dbReference type="InterPro" id="IPR002182">
    <property type="entry name" value="NB-ARC"/>
</dbReference>
<evidence type="ECO:0000256" key="3">
    <source>
        <dbReference type="ARBA" id="ARBA00008894"/>
    </source>
</evidence>
<evidence type="ECO:0000256" key="8">
    <source>
        <dbReference type="ARBA" id="ARBA00022741"/>
    </source>
</evidence>
<dbReference type="Gramene" id="SIN_1002050.t">
    <property type="protein sequence ID" value="SIN_1002050.t"/>
    <property type="gene ID" value="SIN_1002050"/>
</dbReference>
<dbReference type="GO" id="GO:0005737">
    <property type="term" value="C:cytoplasm"/>
    <property type="evidence" value="ECO:0007669"/>
    <property type="project" value="UniProtKB-SubCell"/>
</dbReference>
<evidence type="ECO:0000256" key="9">
    <source>
        <dbReference type="ARBA" id="ARBA00022821"/>
    </source>
</evidence>
<evidence type="ECO:0000256" key="2">
    <source>
        <dbReference type="ARBA" id="ARBA00004496"/>
    </source>
</evidence>
<dbReference type="InterPro" id="IPR036388">
    <property type="entry name" value="WH-like_DNA-bd_sf"/>
</dbReference>
<dbReference type="Gene3D" id="3.40.50.300">
    <property type="entry name" value="P-loop containing nucleotide triphosphate hydrolases"/>
    <property type="match status" value="1"/>
</dbReference>
<dbReference type="AlphaFoldDB" id="A0A8M8VDY5"/>
<dbReference type="Gene3D" id="1.10.8.430">
    <property type="entry name" value="Helical domain of apoptotic protease-activating factors"/>
    <property type="match status" value="1"/>
</dbReference>
<gene>
    <name evidence="15" type="primary">LOC105176114</name>
</gene>
<keyword evidence="10" id="KW-0067">ATP-binding</keyword>
<evidence type="ECO:0000256" key="1">
    <source>
        <dbReference type="ARBA" id="ARBA00002074"/>
    </source>
</evidence>
<evidence type="ECO:0000256" key="6">
    <source>
        <dbReference type="ARBA" id="ARBA00022667"/>
    </source>
</evidence>
<accession>A0A8M8VDY5</accession>
<evidence type="ECO:0000313" key="14">
    <source>
        <dbReference type="Proteomes" id="UP000504604"/>
    </source>
</evidence>
<dbReference type="Gene3D" id="1.20.5.4130">
    <property type="match status" value="1"/>
</dbReference>
<evidence type="ECO:0000256" key="5">
    <source>
        <dbReference type="ARBA" id="ARBA00022614"/>
    </source>
</evidence>
<dbReference type="Gene3D" id="1.10.10.10">
    <property type="entry name" value="Winged helix-like DNA-binding domain superfamily/Winged helix DNA-binding domain"/>
    <property type="match status" value="1"/>
</dbReference>
<dbReference type="InterPro" id="IPR058922">
    <property type="entry name" value="WHD_DRP"/>
</dbReference>
<keyword evidence="14" id="KW-1185">Reference proteome</keyword>
<dbReference type="GO" id="GO:0009626">
    <property type="term" value="P:plant-type hypersensitive response"/>
    <property type="evidence" value="ECO:0007669"/>
    <property type="project" value="UniProtKB-KW"/>
</dbReference>
<dbReference type="GO" id="GO:0051607">
    <property type="term" value="P:defense response to virus"/>
    <property type="evidence" value="ECO:0007669"/>
    <property type="project" value="UniProtKB-ARBA"/>
</dbReference>
<dbReference type="PANTHER" id="PTHR23155">
    <property type="entry name" value="DISEASE RESISTANCE PROTEIN RP"/>
    <property type="match status" value="1"/>
</dbReference>
<feature type="domain" description="NB-ARC" evidence="11">
    <location>
        <begin position="384"/>
        <end position="551"/>
    </location>
</feature>
<dbReference type="GO" id="GO:0043531">
    <property type="term" value="F:ADP binding"/>
    <property type="evidence" value="ECO:0007669"/>
    <property type="project" value="InterPro"/>
</dbReference>
<name>A0A8M8VDY5_SESIN</name>
<comment type="subcellular location">
    <subcellularLocation>
        <location evidence="2">Cytoplasm</location>
    </subcellularLocation>
</comment>
<evidence type="ECO:0000313" key="15">
    <source>
        <dbReference type="RefSeq" id="XP_020554356.1"/>
    </source>
</evidence>
<dbReference type="OrthoDB" id="912409at2759"/>
<evidence type="ECO:0000259" key="11">
    <source>
        <dbReference type="Pfam" id="PF00931"/>
    </source>
</evidence>
<dbReference type="PRINTS" id="PR00364">
    <property type="entry name" value="DISEASERSIST"/>
</dbReference>
<dbReference type="PANTHER" id="PTHR23155:SF1152">
    <property type="entry name" value="AAA+ ATPASE DOMAIN-CONTAINING PROTEIN"/>
    <property type="match status" value="1"/>
</dbReference>
<evidence type="ECO:0000256" key="10">
    <source>
        <dbReference type="ARBA" id="ARBA00022840"/>
    </source>
</evidence>
<evidence type="ECO:0000259" key="12">
    <source>
        <dbReference type="Pfam" id="PF23559"/>
    </source>
</evidence>
<organism evidence="14 15">
    <name type="scientific">Sesamum indicum</name>
    <name type="common">Oriental sesame</name>
    <name type="synonym">Sesamum orientale</name>
    <dbReference type="NCBI Taxonomy" id="4182"/>
    <lineage>
        <taxon>Eukaryota</taxon>
        <taxon>Viridiplantae</taxon>
        <taxon>Streptophyta</taxon>
        <taxon>Embryophyta</taxon>
        <taxon>Tracheophyta</taxon>
        <taxon>Spermatophyta</taxon>
        <taxon>Magnoliopsida</taxon>
        <taxon>eudicotyledons</taxon>
        <taxon>Gunneridae</taxon>
        <taxon>Pentapetalae</taxon>
        <taxon>asterids</taxon>
        <taxon>lamiids</taxon>
        <taxon>Lamiales</taxon>
        <taxon>Pedaliaceae</taxon>
        <taxon>Sesamum</taxon>
    </lineage>
</organism>
<sequence length="1068" mass="121856">MAPSIKNLSGYLRSLSGMRVQESEYVDGDLPWNASQLSAVFCYVIKFCSNSEHDALSHKIRALDELASDCIFGSNSEVSRNFSEMVASIMPDLQKFFVVPKFSDTSLQGNELVISFVNFLLQVLDCKTDPNIPGDDLIGTLRQELKFLVTVLGDRPMLISDLQEVKTLLEEFEAVADEAGKVVFSSFFVMDRVIASSTNAGLQILLGKIELLNAEIKEHCVKFSKLESCITPQTAVDSLFIVDSVLDDMKQVMDAKADLIDDLKDHIRILHEDLMFLRSILKDIKQQNPEKVEESKEAVKQVGDLACEAEYLISSFKAGDLPVWYLTLRLPDVVKNINLIRAGFGETKKNCDVEVFKVAEDFSATVSLQDTTSPTDDSTVVGFEKDADEILDQLIGQTDNLQIITICGMPGLGKTTLAKKLYNDLDSHFDKCAWCVVSQTYQRRSLLTGILSSLREVDRETASSMDDAKLGERLHKTLKNRRYLVVLDDIWDPIVWDDLMRYFPDDGNGSRIMFTSQIKDVAPPDSVIHPLRLLSHDESWELLQLKAFKGKPCPHNLMNIGKRIAGLCNGLPLIVVVIAGILANKKEETEWKKVEESLGSYIFADPEDRMKKLELSYKHLPDHLKPCFLYFGAFPEDAEIPTWKLISLWIAEGFIKEEEEKLPETTAEEYLVDLIDRSLVIIAKRKSSNGVKACSIHDLLRELCLRKAQEENFRQLAKVKDDIWIYDKHRSSPSSYPSLSRPYGLHLEEFLRHLSDPSCLPSMKLVRVLDVSSRTLDKYEEERIPLLRDLRYLGAGRIPSSISSFWKLEFLRIASGTVVTIPSDLLEFVRLRYVHIAAQAKFDNDCRVSKTSNLRTLSFVRIYKLEDEDILRYSPNLRKLKCICQPLLVHRTAGAYRYPDLRFLGQLESLKMEFQSSFRSEYTEINFPTGIRKLNLSKIMLPWEKISVIGELPNLEVLKLASDAFEGQRWRTRKGEFQNLRFLKLDRMKFSRWNVASSRHFPKLERLVLHKCYNLLKIPSQIGNVPTLQMIEAHSCGIYVRNSALRIKEEQEEYGNEELKVVITGDMW</sequence>